<evidence type="ECO:0000313" key="3">
    <source>
        <dbReference type="EMBL" id="UUD37053.1"/>
    </source>
</evidence>
<protein>
    <submittedName>
        <fullName evidence="3">Arginine deiminase family protein</fullName>
    </submittedName>
</protein>
<organism evidence="3 4">
    <name type="scientific">Mycoplasmopsis equigenitalium</name>
    <dbReference type="NCBI Taxonomy" id="114883"/>
    <lineage>
        <taxon>Bacteria</taxon>
        <taxon>Bacillati</taxon>
        <taxon>Mycoplasmatota</taxon>
        <taxon>Mycoplasmoidales</taxon>
        <taxon>Metamycoplasmataceae</taxon>
        <taxon>Mycoplasmopsis</taxon>
    </lineage>
</organism>
<keyword evidence="4" id="KW-1185">Reference proteome</keyword>
<evidence type="ECO:0000256" key="2">
    <source>
        <dbReference type="ARBA" id="ARBA00022801"/>
    </source>
</evidence>
<dbReference type="Pfam" id="PF02274">
    <property type="entry name" value="ADI"/>
    <property type="match status" value="1"/>
</dbReference>
<dbReference type="InterPro" id="IPR003876">
    <property type="entry name" value="Arg_deiminase"/>
</dbReference>
<dbReference type="SUPFAM" id="SSF55909">
    <property type="entry name" value="Pentein"/>
    <property type="match status" value="1"/>
</dbReference>
<dbReference type="PANTHER" id="PTHR47271">
    <property type="entry name" value="ARGININE DEIMINASE"/>
    <property type="match status" value="1"/>
</dbReference>
<dbReference type="Gene3D" id="1.10.3930.10">
    <property type="entry name" value="Arginine deiminase"/>
    <property type="match status" value="1"/>
</dbReference>
<evidence type="ECO:0000313" key="4">
    <source>
        <dbReference type="Proteomes" id="UP001059576"/>
    </source>
</evidence>
<dbReference type="PANTHER" id="PTHR47271:SF2">
    <property type="entry name" value="ARGININE DEIMINASE"/>
    <property type="match status" value="1"/>
</dbReference>
<dbReference type="PRINTS" id="PR01466">
    <property type="entry name" value="ARGDEIMINASE"/>
</dbReference>
<sequence length="399" mass="45621">MSKINVFSEIGILKEVLVHTPGDEIRRISPTRFNELLFSAVLESDVAIKEHKGFLQILKEQGIKVTQLTDLVLETWNFASNAAREEFVNKWINEAKPRIKDGNLKIKIKEFLNSKTPLELIKTMMTGILKYELGIEYKHELVVDPMPNLYFTRDPFTSVGNGITINNMKYQTRKRETLFSEFIFSHHPDYKNTPRWFDRMDSGNIEGGDLFVYTSETLVVGISERTKKKAILQIAKNIKNSNTNFKRIVIVKVPIMENLMHLDTWLVMVDYDKFIYSPNVTKALEFWDIDLTDKIKIKPIKSQNLEQVLTGIIGKRPVLIPVAGTDANQIDIDVETHFDATNYLTIRPGVVVGYSRNRKTEAALIKAGVKVYSFEGNQLSLGMGSARCMSMPLVRENLK</sequence>
<dbReference type="PIRSF" id="PIRSF006356">
    <property type="entry name" value="Arg_deiminase"/>
    <property type="match status" value="1"/>
</dbReference>
<reference evidence="3" key="1">
    <citation type="submission" date="2022-07" db="EMBL/GenBank/DDBJ databases">
        <title>Complete genome of Mycoplasma equigenitalium type strain T37.</title>
        <authorList>
            <person name="Spergser J."/>
        </authorList>
    </citation>
    <scope>NUCLEOTIDE SEQUENCE</scope>
    <source>
        <strain evidence="3">T37</strain>
    </source>
</reference>
<accession>A0ABY5J2Q9</accession>
<keyword evidence="2" id="KW-0378">Hydrolase</keyword>
<dbReference type="Gene3D" id="3.75.10.10">
    <property type="entry name" value="L-arginine/glycine Amidinotransferase, Chain A"/>
    <property type="match status" value="1"/>
</dbReference>
<dbReference type="RefSeq" id="WP_129722407.1">
    <property type="nucleotide sequence ID" value="NZ_CP101808.1"/>
</dbReference>
<proteinExistence type="inferred from homology"/>
<dbReference type="EMBL" id="CP101808">
    <property type="protein sequence ID" value="UUD37053.1"/>
    <property type="molecule type" value="Genomic_DNA"/>
</dbReference>
<gene>
    <name evidence="3" type="ORF">NPA09_00545</name>
</gene>
<name>A0ABY5J2Q9_9BACT</name>
<comment type="similarity">
    <text evidence="1">Belongs to the arginine deiminase family.</text>
</comment>
<evidence type="ECO:0000256" key="1">
    <source>
        <dbReference type="ARBA" id="ARBA00010206"/>
    </source>
</evidence>
<dbReference type="Proteomes" id="UP001059576">
    <property type="component" value="Chromosome"/>
</dbReference>